<name>A0A314KRA4_NICAT</name>
<keyword evidence="3" id="KW-1185">Reference proteome</keyword>
<dbReference type="AlphaFoldDB" id="A0A314KRA4"/>
<dbReference type="Proteomes" id="UP000187609">
    <property type="component" value="Unassembled WGS sequence"/>
</dbReference>
<reference evidence="2" key="1">
    <citation type="submission" date="2016-11" db="EMBL/GenBank/DDBJ databases">
        <title>The genome of Nicotiana attenuata.</title>
        <authorList>
            <person name="Xu S."/>
            <person name="Brockmoeller T."/>
            <person name="Gaquerel E."/>
            <person name="Navarro A."/>
            <person name="Kuhl H."/>
            <person name="Gase K."/>
            <person name="Ling Z."/>
            <person name="Zhou W."/>
            <person name="Kreitzer C."/>
            <person name="Stanke M."/>
            <person name="Tang H."/>
            <person name="Lyons E."/>
            <person name="Pandey P."/>
            <person name="Pandey S.P."/>
            <person name="Timmermann B."/>
            <person name="Baldwin I.T."/>
        </authorList>
    </citation>
    <scope>NUCLEOTIDE SEQUENCE [LARGE SCALE GENOMIC DNA]</scope>
    <source>
        <strain evidence="2">UT</strain>
    </source>
</reference>
<organism evidence="2 3">
    <name type="scientific">Nicotiana attenuata</name>
    <name type="common">Coyote tobacco</name>
    <dbReference type="NCBI Taxonomy" id="49451"/>
    <lineage>
        <taxon>Eukaryota</taxon>
        <taxon>Viridiplantae</taxon>
        <taxon>Streptophyta</taxon>
        <taxon>Embryophyta</taxon>
        <taxon>Tracheophyta</taxon>
        <taxon>Spermatophyta</taxon>
        <taxon>Magnoliopsida</taxon>
        <taxon>eudicotyledons</taxon>
        <taxon>Gunneridae</taxon>
        <taxon>Pentapetalae</taxon>
        <taxon>asterids</taxon>
        <taxon>lamiids</taxon>
        <taxon>Solanales</taxon>
        <taxon>Solanaceae</taxon>
        <taxon>Nicotianoideae</taxon>
        <taxon>Nicotianeae</taxon>
        <taxon>Nicotiana</taxon>
    </lineage>
</organism>
<protein>
    <submittedName>
        <fullName evidence="2">Uncharacterized protein</fullName>
    </submittedName>
</protein>
<sequence length="78" mass="9294">MHIGFLLFWYYAALQQQCEHVDHLIPLSRPKEVSLMSNSWISMLKNELQDSLLESHGLYLPIFFTVRLILNRCYVIRI</sequence>
<gene>
    <name evidence="2" type="ORF">A4A49_55648</name>
</gene>
<keyword evidence="1" id="KW-0732">Signal</keyword>
<feature type="signal peptide" evidence="1">
    <location>
        <begin position="1"/>
        <end position="15"/>
    </location>
</feature>
<accession>A0A314KRA4</accession>
<dbReference type="Gramene" id="OIT31856">
    <property type="protein sequence ID" value="OIT31856"/>
    <property type="gene ID" value="A4A49_55648"/>
</dbReference>
<comment type="caution">
    <text evidence="2">The sequence shown here is derived from an EMBL/GenBank/DDBJ whole genome shotgun (WGS) entry which is preliminary data.</text>
</comment>
<evidence type="ECO:0000256" key="1">
    <source>
        <dbReference type="SAM" id="SignalP"/>
    </source>
</evidence>
<dbReference type="EMBL" id="MJEQ01001182">
    <property type="protein sequence ID" value="OIT31856.1"/>
    <property type="molecule type" value="Genomic_DNA"/>
</dbReference>
<feature type="chain" id="PRO_5016314684" evidence="1">
    <location>
        <begin position="16"/>
        <end position="78"/>
    </location>
</feature>
<proteinExistence type="predicted"/>
<evidence type="ECO:0000313" key="2">
    <source>
        <dbReference type="EMBL" id="OIT31856.1"/>
    </source>
</evidence>
<evidence type="ECO:0000313" key="3">
    <source>
        <dbReference type="Proteomes" id="UP000187609"/>
    </source>
</evidence>